<reference evidence="2" key="1">
    <citation type="journal article" date="2020" name="Ecol. Evol.">
        <title>Genome structure and content of the rice root-knot nematode (Meloidogyne graminicola).</title>
        <authorList>
            <person name="Phan N.T."/>
            <person name="Danchin E.G.J."/>
            <person name="Klopp C."/>
            <person name="Perfus-Barbeoch L."/>
            <person name="Kozlowski D.K."/>
            <person name="Koutsovoulos G.D."/>
            <person name="Lopez-Roques C."/>
            <person name="Bouchez O."/>
            <person name="Zahm M."/>
            <person name="Besnard G."/>
            <person name="Bellafiore S."/>
        </authorList>
    </citation>
    <scope>NUCLEOTIDE SEQUENCE</scope>
    <source>
        <strain evidence="2">VN-18</strain>
    </source>
</reference>
<keyword evidence="1" id="KW-0472">Membrane</keyword>
<evidence type="ECO:0000313" key="2">
    <source>
        <dbReference type="EMBL" id="KAF7633876.1"/>
    </source>
</evidence>
<dbReference type="EMBL" id="JABEBT010000068">
    <property type="protein sequence ID" value="KAF7633876.1"/>
    <property type="molecule type" value="Genomic_DNA"/>
</dbReference>
<keyword evidence="1" id="KW-1133">Transmembrane helix</keyword>
<keyword evidence="3" id="KW-1185">Reference proteome</keyword>
<name>A0A8S9ZL10_9BILA</name>
<gene>
    <name evidence="2" type="ORF">Mgra_00006737</name>
</gene>
<dbReference type="AlphaFoldDB" id="A0A8S9ZL10"/>
<sequence length="63" mass="7363">MDEENKFICLFLKKEFLKIKYFILKNFLNPFCVGILSATLSINKLNGSRLIPMHNGKILFLNK</sequence>
<evidence type="ECO:0000256" key="1">
    <source>
        <dbReference type="SAM" id="Phobius"/>
    </source>
</evidence>
<keyword evidence="1" id="KW-0812">Transmembrane</keyword>
<evidence type="ECO:0000313" key="3">
    <source>
        <dbReference type="Proteomes" id="UP000605970"/>
    </source>
</evidence>
<accession>A0A8S9ZL10</accession>
<protein>
    <submittedName>
        <fullName evidence="2">Uncharacterized protein</fullName>
    </submittedName>
</protein>
<dbReference type="Proteomes" id="UP000605970">
    <property type="component" value="Unassembled WGS sequence"/>
</dbReference>
<proteinExistence type="predicted"/>
<organism evidence="2 3">
    <name type="scientific">Meloidogyne graminicola</name>
    <dbReference type="NCBI Taxonomy" id="189291"/>
    <lineage>
        <taxon>Eukaryota</taxon>
        <taxon>Metazoa</taxon>
        <taxon>Ecdysozoa</taxon>
        <taxon>Nematoda</taxon>
        <taxon>Chromadorea</taxon>
        <taxon>Rhabditida</taxon>
        <taxon>Tylenchina</taxon>
        <taxon>Tylenchomorpha</taxon>
        <taxon>Tylenchoidea</taxon>
        <taxon>Meloidogynidae</taxon>
        <taxon>Meloidogyninae</taxon>
        <taxon>Meloidogyne</taxon>
    </lineage>
</organism>
<comment type="caution">
    <text evidence="2">The sequence shown here is derived from an EMBL/GenBank/DDBJ whole genome shotgun (WGS) entry which is preliminary data.</text>
</comment>
<feature type="transmembrane region" description="Helical" evidence="1">
    <location>
        <begin position="21"/>
        <end position="42"/>
    </location>
</feature>